<dbReference type="Proteomes" id="UP000774283">
    <property type="component" value="Unassembled WGS sequence"/>
</dbReference>
<accession>A0A9X5FB47</accession>
<proteinExistence type="predicted"/>
<name>A0A9X5FB47_9MICO</name>
<sequence length="110" mass="11296">MTEQTTSPPLPRGATAPWGEERQCITARALFLVDRVAVVGSRLAGAQDVDWASNAASSFRALIQDVGADFAQLGADIADFEEAATWLCAAGDEAESSLDVLAAANAAGAS</sequence>
<gene>
    <name evidence="1" type="ORF">HF995_06455</name>
</gene>
<reference evidence="1 2" key="1">
    <citation type="submission" date="2020-04" db="EMBL/GenBank/DDBJ databases">
        <title>MicrobeNet Type strains.</title>
        <authorList>
            <person name="Nicholson A.C."/>
        </authorList>
    </citation>
    <scope>NUCLEOTIDE SEQUENCE [LARGE SCALE GENOMIC DNA]</scope>
    <source>
        <strain evidence="1 2">ATCC BAA-789</strain>
    </source>
</reference>
<protein>
    <submittedName>
        <fullName evidence="1">Uncharacterized protein</fullName>
    </submittedName>
</protein>
<dbReference type="AlphaFoldDB" id="A0A9X5FB47"/>
<comment type="caution">
    <text evidence="1">The sequence shown here is derived from an EMBL/GenBank/DDBJ whole genome shotgun (WGS) entry which is preliminary data.</text>
</comment>
<evidence type="ECO:0000313" key="2">
    <source>
        <dbReference type="Proteomes" id="UP000774283"/>
    </source>
</evidence>
<dbReference type="EMBL" id="JAAXOW010000001">
    <property type="protein sequence ID" value="NKX92920.1"/>
    <property type="molecule type" value="Genomic_DNA"/>
</dbReference>
<organism evidence="1 2">
    <name type="scientific">Sanguibacter hominis ATCC BAA-789</name>
    <dbReference type="NCBI Taxonomy" id="1312740"/>
    <lineage>
        <taxon>Bacteria</taxon>
        <taxon>Bacillati</taxon>
        <taxon>Actinomycetota</taxon>
        <taxon>Actinomycetes</taxon>
        <taxon>Micrococcales</taxon>
        <taxon>Sanguibacteraceae</taxon>
        <taxon>Sanguibacter</taxon>
    </lineage>
</organism>
<evidence type="ECO:0000313" key="1">
    <source>
        <dbReference type="EMBL" id="NKX92920.1"/>
    </source>
</evidence>
<dbReference type="RefSeq" id="WP_168446902.1">
    <property type="nucleotide sequence ID" value="NZ_JAAXOW010000001.1"/>
</dbReference>
<keyword evidence="2" id="KW-1185">Reference proteome</keyword>